<dbReference type="EMBL" id="JASCTH010000009">
    <property type="protein sequence ID" value="MDI6100167.1"/>
    <property type="molecule type" value="Genomic_DNA"/>
</dbReference>
<accession>A0ABT6WKB1</accession>
<protein>
    <submittedName>
        <fullName evidence="2">Uncharacterized protein</fullName>
    </submittedName>
</protein>
<sequence>MTDQNADLDVALERVIEAARAHLAAVKTAAGRIDDDDVWQAYVDLNNASFAYDEKLLDAFGEVTPWDVESIDADETDRRFGQLTEGAAGAGADPYPQVVSVRQRRDYRVPSVSALLRVAEAARRASVPEEEDAGPVESVGEAVLELLQAGDGSLASLDVPELEPLDGLLTVTEVAEALDLEAFDDADGSGPFAPVETDLLVGRLDEHPFLPDEDDHDHHDHAGHSH</sequence>
<dbReference type="RefSeq" id="WP_282760787.1">
    <property type="nucleotide sequence ID" value="NZ_JASCTH010000009.1"/>
</dbReference>
<gene>
    <name evidence="2" type="ORF">QLQ12_16305</name>
</gene>
<dbReference type="Proteomes" id="UP001241758">
    <property type="component" value="Unassembled WGS sequence"/>
</dbReference>
<reference evidence="2 3" key="1">
    <citation type="submission" date="2023-05" db="EMBL/GenBank/DDBJ databases">
        <title>Actinoplanes sp. NEAU-A12 genome sequencing.</title>
        <authorList>
            <person name="Wang Z.-S."/>
        </authorList>
    </citation>
    <scope>NUCLEOTIDE SEQUENCE [LARGE SCALE GENOMIC DNA]</scope>
    <source>
        <strain evidence="2 3">NEAU-A12</strain>
    </source>
</reference>
<name>A0ABT6WKB1_9ACTN</name>
<organism evidence="2 3">
    <name type="scientific">Actinoplanes sandaracinus</name>
    <dbReference type="NCBI Taxonomy" id="3045177"/>
    <lineage>
        <taxon>Bacteria</taxon>
        <taxon>Bacillati</taxon>
        <taxon>Actinomycetota</taxon>
        <taxon>Actinomycetes</taxon>
        <taxon>Micromonosporales</taxon>
        <taxon>Micromonosporaceae</taxon>
        <taxon>Actinoplanes</taxon>
    </lineage>
</organism>
<comment type="caution">
    <text evidence="2">The sequence shown here is derived from an EMBL/GenBank/DDBJ whole genome shotgun (WGS) entry which is preliminary data.</text>
</comment>
<evidence type="ECO:0000313" key="2">
    <source>
        <dbReference type="EMBL" id="MDI6100167.1"/>
    </source>
</evidence>
<feature type="region of interest" description="Disordered" evidence="1">
    <location>
        <begin position="206"/>
        <end position="226"/>
    </location>
</feature>
<evidence type="ECO:0000313" key="3">
    <source>
        <dbReference type="Proteomes" id="UP001241758"/>
    </source>
</evidence>
<keyword evidence="3" id="KW-1185">Reference proteome</keyword>
<proteinExistence type="predicted"/>
<evidence type="ECO:0000256" key="1">
    <source>
        <dbReference type="SAM" id="MobiDB-lite"/>
    </source>
</evidence>